<gene>
    <name evidence="1" type="ORF">KL86DYS2_12108</name>
</gene>
<sequence length="38" mass="4472">MNNSLNFIPNKKNIVKDFIYKDKTAIFVAAKFEINRII</sequence>
<evidence type="ECO:0000313" key="1">
    <source>
        <dbReference type="EMBL" id="SBW01743.1"/>
    </source>
</evidence>
<dbReference type="EMBL" id="FLUL01000001">
    <property type="protein sequence ID" value="SBW01743.1"/>
    <property type="molecule type" value="Genomic_DNA"/>
</dbReference>
<proteinExistence type="predicted"/>
<protein>
    <submittedName>
        <fullName evidence="1">Uncharacterized protein</fullName>
    </submittedName>
</protein>
<reference evidence="1" key="1">
    <citation type="submission" date="2016-04" db="EMBL/GenBank/DDBJ databases">
        <authorList>
            <person name="Evans L.H."/>
            <person name="Alamgir A."/>
            <person name="Owens N."/>
            <person name="Weber N.D."/>
            <person name="Virtaneva K."/>
            <person name="Barbian K."/>
            <person name="Babar A."/>
            <person name="Rosenke K."/>
        </authorList>
    </citation>
    <scope>NUCLEOTIDE SEQUENCE</scope>
    <source>
        <strain evidence="1">86-2</strain>
    </source>
</reference>
<accession>A0A212JQL8</accession>
<name>A0A212JQL8_9BACT</name>
<organism evidence="1">
    <name type="scientific">uncultured Dysgonomonas sp</name>
    <dbReference type="NCBI Taxonomy" id="206096"/>
    <lineage>
        <taxon>Bacteria</taxon>
        <taxon>Pseudomonadati</taxon>
        <taxon>Bacteroidota</taxon>
        <taxon>Bacteroidia</taxon>
        <taxon>Bacteroidales</taxon>
        <taxon>Dysgonomonadaceae</taxon>
        <taxon>Dysgonomonas</taxon>
        <taxon>environmental samples</taxon>
    </lineage>
</organism>
<dbReference type="AlphaFoldDB" id="A0A212JQL8"/>